<keyword evidence="4 10" id="KW-0812">Transmembrane</keyword>
<organism evidence="13 14">
    <name type="scientific">Glossina brevipalpis</name>
    <dbReference type="NCBI Taxonomy" id="37001"/>
    <lineage>
        <taxon>Eukaryota</taxon>
        <taxon>Metazoa</taxon>
        <taxon>Ecdysozoa</taxon>
        <taxon>Arthropoda</taxon>
        <taxon>Hexapoda</taxon>
        <taxon>Insecta</taxon>
        <taxon>Pterygota</taxon>
        <taxon>Neoptera</taxon>
        <taxon>Endopterygota</taxon>
        <taxon>Diptera</taxon>
        <taxon>Brachycera</taxon>
        <taxon>Muscomorpha</taxon>
        <taxon>Hippoboscoidea</taxon>
        <taxon>Glossinidae</taxon>
        <taxon>Glossina</taxon>
    </lineage>
</organism>
<evidence type="ECO:0000256" key="8">
    <source>
        <dbReference type="ARBA" id="ARBA00023170"/>
    </source>
</evidence>
<keyword evidence="14" id="KW-1185">Reference proteome</keyword>
<feature type="transmembrane region" description="Helical" evidence="11">
    <location>
        <begin position="251"/>
        <end position="278"/>
    </location>
</feature>
<feature type="transmembrane region" description="Helical" evidence="11">
    <location>
        <begin position="284"/>
        <end position="305"/>
    </location>
</feature>
<keyword evidence="5 11" id="KW-1133">Transmembrane helix</keyword>
<proteinExistence type="inferred from homology"/>
<keyword evidence="8 10" id="KW-0675">Receptor</keyword>
<dbReference type="InterPro" id="IPR000276">
    <property type="entry name" value="GPCR_Rhodpsn"/>
</dbReference>
<dbReference type="VEuPathDB" id="VectorBase:GBRI012741"/>
<dbReference type="SMART" id="SM01381">
    <property type="entry name" value="7TM_GPCR_Srsx"/>
    <property type="match status" value="1"/>
</dbReference>
<feature type="domain" description="G-protein coupled receptors family 1 profile" evidence="12">
    <location>
        <begin position="55"/>
        <end position="303"/>
    </location>
</feature>
<dbReference type="PRINTS" id="PR00237">
    <property type="entry name" value="GPCRRHODOPSN"/>
</dbReference>
<dbReference type="SUPFAM" id="SSF81321">
    <property type="entry name" value="Family A G protein-coupled receptor-like"/>
    <property type="match status" value="1"/>
</dbReference>
<evidence type="ECO:0000256" key="5">
    <source>
        <dbReference type="ARBA" id="ARBA00022989"/>
    </source>
</evidence>
<keyword evidence="7 11" id="KW-0472">Membrane</keyword>
<dbReference type="FunFam" id="1.20.1070.10:FF:000325">
    <property type="entry name" value="Predicted protein"/>
    <property type="match status" value="1"/>
</dbReference>
<keyword evidence="9 10" id="KW-0807">Transducer</keyword>
<evidence type="ECO:0000256" key="1">
    <source>
        <dbReference type="ARBA" id="ARBA00004651"/>
    </source>
</evidence>
<evidence type="ECO:0000259" key="12">
    <source>
        <dbReference type="PROSITE" id="PS50262"/>
    </source>
</evidence>
<feature type="transmembrane region" description="Helical" evidence="11">
    <location>
        <begin position="154"/>
        <end position="175"/>
    </location>
</feature>
<evidence type="ECO:0000256" key="9">
    <source>
        <dbReference type="ARBA" id="ARBA00023224"/>
    </source>
</evidence>
<dbReference type="AlphaFoldDB" id="A0A1A9WAZ1"/>
<dbReference type="STRING" id="37001.A0A1A9WAZ1"/>
<dbReference type="PROSITE" id="PS50262">
    <property type="entry name" value="G_PROTEIN_RECEP_F1_2"/>
    <property type="match status" value="1"/>
</dbReference>
<evidence type="ECO:0000256" key="4">
    <source>
        <dbReference type="ARBA" id="ARBA00022692"/>
    </source>
</evidence>
<dbReference type="PANTHER" id="PTHR24248">
    <property type="entry name" value="ADRENERGIC RECEPTOR-RELATED G-PROTEIN COUPLED RECEPTOR"/>
    <property type="match status" value="1"/>
</dbReference>
<accession>A0A1A9WAZ1</accession>
<dbReference type="GO" id="GO:0004930">
    <property type="term" value="F:G protein-coupled receptor activity"/>
    <property type="evidence" value="ECO:0007669"/>
    <property type="project" value="UniProtKB-KW"/>
</dbReference>
<dbReference type="Proteomes" id="UP000091820">
    <property type="component" value="Unassembled WGS sequence"/>
</dbReference>
<protein>
    <recommendedName>
        <fullName evidence="12">G-protein coupled receptors family 1 profile domain-containing protein</fullName>
    </recommendedName>
</protein>
<feature type="transmembrane region" description="Helical" evidence="11">
    <location>
        <begin position="40"/>
        <end position="65"/>
    </location>
</feature>
<reference evidence="14" key="1">
    <citation type="submission" date="2014-03" db="EMBL/GenBank/DDBJ databases">
        <authorList>
            <person name="Aksoy S."/>
            <person name="Warren W."/>
            <person name="Wilson R.K."/>
        </authorList>
    </citation>
    <scope>NUCLEOTIDE SEQUENCE [LARGE SCALE GENOMIC DNA]</scope>
    <source>
        <strain evidence="14">IAEA</strain>
    </source>
</reference>
<evidence type="ECO:0000256" key="3">
    <source>
        <dbReference type="ARBA" id="ARBA00022475"/>
    </source>
</evidence>
<dbReference type="InterPro" id="IPR017452">
    <property type="entry name" value="GPCR_Rhodpsn_7TM"/>
</dbReference>
<dbReference type="Gene3D" id="1.20.1070.10">
    <property type="entry name" value="Rhodopsin 7-helix transmembrane proteins"/>
    <property type="match status" value="1"/>
</dbReference>
<evidence type="ECO:0000256" key="7">
    <source>
        <dbReference type="ARBA" id="ARBA00023136"/>
    </source>
</evidence>
<reference evidence="13" key="2">
    <citation type="submission" date="2020-05" db="UniProtKB">
        <authorList>
            <consortium name="EnsemblMetazoa"/>
        </authorList>
    </citation>
    <scope>IDENTIFICATION</scope>
    <source>
        <strain evidence="13">IAEA</strain>
    </source>
</reference>
<evidence type="ECO:0000256" key="2">
    <source>
        <dbReference type="ARBA" id="ARBA00010663"/>
    </source>
</evidence>
<evidence type="ECO:0000256" key="10">
    <source>
        <dbReference type="RuleBase" id="RU000688"/>
    </source>
</evidence>
<sequence length="374" mass="42689">MNLNSVKICTSKIELNTSEANIGNTGNFAIATGLHWSTVLWAFVNVILFICILSGNVLVIIAVRCCRRLRSLLSNRFILSLAVADVVVGLTLPYHLSFYLGSDLGIHHNYCLIRFFLVIFACCVSILTLITISVDRYIAIIYALHYKRFMTPRIALSIIVCNWIMGVFVAIIPIFCNHWKTARECEFDEVLPPWYMAGFIFPSFIIVWLLMVLMYMRILRVASKQAKQLRQLPRSINSSIVLDSDWRSTQIVFFIMGCFSLCWLPYFIVVCAQIFNIFNVEPLLYRAAFSLAMTNSALNPIIYSWKNKSFRRAFNLLLRCQSPNVHPNSLIVSFSNSIPTQKRNSFSDACETFEMSAIGVAENGRLPKIYTINF</sequence>
<evidence type="ECO:0000256" key="11">
    <source>
        <dbReference type="SAM" id="Phobius"/>
    </source>
</evidence>
<feature type="transmembrane region" description="Helical" evidence="11">
    <location>
        <begin position="112"/>
        <end position="134"/>
    </location>
</feature>
<dbReference type="GO" id="GO:0005886">
    <property type="term" value="C:plasma membrane"/>
    <property type="evidence" value="ECO:0007669"/>
    <property type="project" value="UniProtKB-SubCell"/>
</dbReference>
<evidence type="ECO:0000313" key="14">
    <source>
        <dbReference type="Proteomes" id="UP000091820"/>
    </source>
</evidence>
<feature type="transmembrane region" description="Helical" evidence="11">
    <location>
        <begin position="77"/>
        <end position="100"/>
    </location>
</feature>
<dbReference type="PROSITE" id="PS00237">
    <property type="entry name" value="G_PROTEIN_RECEP_F1_1"/>
    <property type="match status" value="1"/>
</dbReference>
<evidence type="ECO:0000256" key="6">
    <source>
        <dbReference type="ARBA" id="ARBA00023040"/>
    </source>
</evidence>
<comment type="subcellular location">
    <subcellularLocation>
        <location evidence="1">Cell membrane</location>
        <topology evidence="1">Multi-pass membrane protein</topology>
    </subcellularLocation>
</comment>
<dbReference type="Pfam" id="PF00001">
    <property type="entry name" value="7tm_1"/>
    <property type="match status" value="1"/>
</dbReference>
<dbReference type="EnsemblMetazoa" id="GBRI012741-RA">
    <property type="protein sequence ID" value="GBRI012741-PA"/>
    <property type="gene ID" value="GBRI012741"/>
</dbReference>
<feature type="transmembrane region" description="Helical" evidence="11">
    <location>
        <begin position="195"/>
        <end position="216"/>
    </location>
</feature>
<keyword evidence="3" id="KW-1003">Cell membrane</keyword>
<name>A0A1A9WAZ1_9MUSC</name>
<comment type="similarity">
    <text evidence="2 10">Belongs to the G-protein coupled receptor 1 family.</text>
</comment>
<evidence type="ECO:0000313" key="13">
    <source>
        <dbReference type="EnsemblMetazoa" id="GBRI012741-PA"/>
    </source>
</evidence>
<keyword evidence="6 10" id="KW-0297">G-protein coupled receptor</keyword>